<reference evidence="4" key="1">
    <citation type="submission" date="2017-11" db="EMBL/GenBank/DDBJ databases">
        <authorList>
            <person name="Lima N.C."/>
            <person name="Parody-Merino A.M."/>
            <person name="Battley P.F."/>
            <person name="Fidler A.E."/>
            <person name="Prosdocimi F."/>
        </authorList>
    </citation>
    <scope>NUCLEOTIDE SEQUENCE [LARGE SCALE GENOMIC DNA]</scope>
</reference>
<sequence>MWLGPFKSCLALAADGLVPVGEDVWDEELSSPASSAVGPKHPGVKELKTKPVTAHQPHQQQGGLADPNTRNAP</sequence>
<keyword evidence="2" id="KW-0732">Signal</keyword>
<dbReference type="Proteomes" id="UP000233556">
    <property type="component" value="Unassembled WGS sequence"/>
</dbReference>
<dbReference type="AlphaFoldDB" id="A0A2I0U0U3"/>
<evidence type="ECO:0000256" key="2">
    <source>
        <dbReference type="SAM" id="SignalP"/>
    </source>
</evidence>
<feature type="compositionally biased region" description="Polar residues" evidence="1">
    <location>
        <begin position="56"/>
        <end position="73"/>
    </location>
</feature>
<feature type="region of interest" description="Disordered" evidence="1">
    <location>
        <begin position="26"/>
        <end position="73"/>
    </location>
</feature>
<evidence type="ECO:0000313" key="4">
    <source>
        <dbReference type="Proteomes" id="UP000233556"/>
    </source>
</evidence>
<feature type="signal peptide" evidence="2">
    <location>
        <begin position="1"/>
        <end position="16"/>
    </location>
</feature>
<organism evidence="3 4">
    <name type="scientific">Limosa lapponica baueri</name>
    <dbReference type="NCBI Taxonomy" id="1758121"/>
    <lineage>
        <taxon>Eukaryota</taxon>
        <taxon>Metazoa</taxon>
        <taxon>Chordata</taxon>
        <taxon>Craniata</taxon>
        <taxon>Vertebrata</taxon>
        <taxon>Euteleostomi</taxon>
        <taxon>Archelosauria</taxon>
        <taxon>Archosauria</taxon>
        <taxon>Dinosauria</taxon>
        <taxon>Saurischia</taxon>
        <taxon>Theropoda</taxon>
        <taxon>Coelurosauria</taxon>
        <taxon>Aves</taxon>
        <taxon>Neognathae</taxon>
        <taxon>Neoaves</taxon>
        <taxon>Charadriiformes</taxon>
        <taxon>Scolopacidae</taxon>
        <taxon>Limosa</taxon>
    </lineage>
</organism>
<protein>
    <submittedName>
        <fullName evidence="3">Uncharacterized protein</fullName>
    </submittedName>
</protein>
<dbReference type="EMBL" id="KZ506435">
    <property type="protein sequence ID" value="PKU39661.1"/>
    <property type="molecule type" value="Genomic_DNA"/>
</dbReference>
<evidence type="ECO:0000256" key="1">
    <source>
        <dbReference type="SAM" id="MobiDB-lite"/>
    </source>
</evidence>
<gene>
    <name evidence="3" type="ORF">llap_10042</name>
</gene>
<feature type="chain" id="PRO_5014180826" evidence="2">
    <location>
        <begin position="17"/>
        <end position="73"/>
    </location>
</feature>
<keyword evidence="4" id="KW-1185">Reference proteome</keyword>
<name>A0A2I0U0U3_LIMLA</name>
<proteinExistence type="predicted"/>
<accession>A0A2I0U0U3</accession>
<evidence type="ECO:0000313" key="3">
    <source>
        <dbReference type="EMBL" id="PKU39661.1"/>
    </source>
</evidence>
<reference evidence="4" key="2">
    <citation type="submission" date="2017-12" db="EMBL/GenBank/DDBJ databases">
        <title>Genome sequence of the Bar-tailed Godwit (Limosa lapponica baueri).</title>
        <authorList>
            <person name="Lima N.C.B."/>
            <person name="Parody-Merino A.M."/>
            <person name="Battley P.F."/>
            <person name="Fidler A.E."/>
            <person name="Prosdocimi F."/>
        </authorList>
    </citation>
    <scope>NUCLEOTIDE SEQUENCE [LARGE SCALE GENOMIC DNA]</scope>
</reference>